<reference evidence="3" key="1">
    <citation type="submission" date="2009-10" db="EMBL/GenBank/DDBJ databases">
        <title>Diversity of trophic interactions inside an arsenic-rich microbial ecosystem.</title>
        <authorList>
            <person name="Bertin P.N."/>
            <person name="Heinrich-Salmeron A."/>
            <person name="Pelletier E."/>
            <person name="Goulhen-Chollet F."/>
            <person name="Arsene-Ploetze F."/>
            <person name="Gallien S."/>
            <person name="Calteau A."/>
            <person name="Vallenet D."/>
            <person name="Casiot C."/>
            <person name="Chane-Woon-Ming B."/>
            <person name="Giloteaux L."/>
            <person name="Barakat M."/>
            <person name="Bonnefoy V."/>
            <person name="Bruneel O."/>
            <person name="Chandler M."/>
            <person name="Cleiss J."/>
            <person name="Duran R."/>
            <person name="Elbaz-Poulichet F."/>
            <person name="Fonknechten N."/>
            <person name="Lauga B."/>
            <person name="Mornico D."/>
            <person name="Ortet P."/>
            <person name="Schaeffer C."/>
            <person name="Siguier P."/>
            <person name="Alexander Thil Smith A."/>
            <person name="Van Dorsselaer A."/>
            <person name="Weissenbach J."/>
            <person name="Medigue C."/>
            <person name="Le Paslier D."/>
        </authorList>
    </citation>
    <scope>NUCLEOTIDE SEQUENCE</scope>
</reference>
<organism evidence="3">
    <name type="scientific">mine drainage metagenome</name>
    <dbReference type="NCBI Taxonomy" id="410659"/>
    <lineage>
        <taxon>unclassified sequences</taxon>
        <taxon>metagenomes</taxon>
        <taxon>ecological metagenomes</taxon>
    </lineage>
</organism>
<dbReference type="GO" id="GO:0016740">
    <property type="term" value="F:transferase activity"/>
    <property type="evidence" value="ECO:0007669"/>
    <property type="project" value="InterPro"/>
</dbReference>
<keyword evidence="1" id="KW-0812">Transmembrane</keyword>
<keyword evidence="1" id="KW-1133">Transmembrane helix</keyword>
<feature type="transmembrane region" description="Helical" evidence="1">
    <location>
        <begin position="21"/>
        <end position="40"/>
    </location>
</feature>
<proteinExistence type="predicted"/>
<feature type="domain" description="Alpha-(1-&gt;3)-arabinofuranosyltransferase N-terminal GT-C" evidence="2">
    <location>
        <begin position="56"/>
        <end position="553"/>
    </location>
</feature>
<keyword evidence="1" id="KW-0472">Membrane</keyword>
<evidence type="ECO:0000259" key="2">
    <source>
        <dbReference type="Pfam" id="PF11847"/>
    </source>
</evidence>
<evidence type="ECO:0000256" key="1">
    <source>
        <dbReference type="SAM" id="Phobius"/>
    </source>
</evidence>
<feature type="transmembrane region" description="Helical" evidence="1">
    <location>
        <begin position="232"/>
        <end position="251"/>
    </location>
</feature>
<protein>
    <recommendedName>
        <fullName evidence="2">Alpha-(1-&gt;3)-arabinofuranosyltransferase N-terminal GT-C domain-containing protein</fullName>
    </recommendedName>
</protein>
<feature type="transmembrane region" description="Helical" evidence="1">
    <location>
        <begin position="407"/>
        <end position="425"/>
    </location>
</feature>
<feature type="transmembrane region" description="Helical" evidence="1">
    <location>
        <begin position="301"/>
        <end position="318"/>
    </location>
</feature>
<feature type="transmembrane region" description="Helical" evidence="1">
    <location>
        <begin position="146"/>
        <end position="167"/>
    </location>
</feature>
<dbReference type="InterPro" id="IPR021798">
    <property type="entry name" value="AftD_N"/>
</dbReference>
<sequence length="1200" mass="131769">MTRPSHATADLPSRRSHYNSALGAIVSLVALFIIAIRWYHPGRMIGEIDLFPDFHPLTILSKTIFAWSDATSPFGSFDLPTFTFYYLAQAVLGAAFGQGLGQVIMLWLPLALGWLGCFALARSLSMGRSAAFVAAWVYLLNPYIQFVVPWITGSAFFAALPWVFWLIHEAKVHPSIRPRLTAMVTTMSFFGLPWVASTPQLFFELVLVAVSWWIFLSLKSTPGFKSWTLKSLFYSFVAASWWLLTEFVALFSSKIGHATTSADVAWSFAYSSFTNNLRFINVWTWLQPKYISYASSYDANIFTYAAGFFGVVVIILALRKEALVRHPITHFFVGLFIVGIFIAKGPHAPFGMLNDFLYHIPGFFLLIEAAGLTMAALLAVAIVAGLYMDSLGAFPHVGNPRLSLRQLGFLILTATAALLSSSPVLSGQIFSTRSHGPGLHPYVSLPSYWQSAARYINTSKASGDILVLPSDGSYQAVYSWGYEGVDLIPAMVFKRRTFMLGPSLDYLVNPRVEQIKHFLDKMVAVKSSAFVTSLAHLGIRFIICRTDVQTVSAISPCPLTFLGKQVSTRQFGKLTIYRLPVSSPRFILYRTYLDGVYPSDLSVGTLLDARARLGNIPRLSEGENAKGPYSKEHLAMCGHSCPKNPAYSAVFRDDTSTGSLWLKTSSLLTLSFDSPPAVRTILFSDRFHQTQATRYRSVPLFSIISVTHAYDGNQVYAMNPTSHTAKTDFTITTPTNSSRSGMCVTITVTSPYVIARPQEYSRRCDSSQSTSLIFKNISLSPGVSQINIKVSANILNASDFSFRFAGNRSSDVLIAPGGPTTFSHNLSSLSMPGLVTDIPVNSNTKVLTGQSQPRQYLYSGLLYNFFIAGTSYSCYSSIRPYLNVARVLHHCLELNDVHRRVNHAILRRVDYVITLAAHVLSPISAFASPPWLRVTSSAPPLMIVSATRAWSMRKHIPAGTRAVVSIKLNAQPGLRYFATIRSLCGNRRSISRFSTNVVAHSAPVDALLPEPGPMCRHHAVIEVESSVVRELGKALIRPPTIAVMIPSDRALICVGGKIVSQKVTLGSLLRLRVRPSQTVRLLSGSVSPSLMALTSGRPPNPVVESSTVKNLIAGSYLIGASHDSRSNLLVANIAFSPSWLALSLEPRISLLTHERVNGWQNGWSANGSSIILIFNIVNYLEVMLAIAGIVLVGTGWIKRA</sequence>
<feature type="transmembrane region" description="Helical" evidence="1">
    <location>
        <begin position="1176"/>
        <end position="1197"/>
    </location>
</feature>
<name>E6Q724_9ZZZZ</name>
<dbReference type="EMBL" id="CABO01000046">
    <property type="protein sequence ID" value="CBI02999.1"/>
    <property type="molecule type" value="Genomic_DNA"/>
</dbReference>
<dbReference type="Pfam" id="PF11847">
    <property type="entry name" value="GT-C_AftD"/>
    <property type="match status" value="1"/>
</dbReference>
<evidence type="ECO:0000313" key="3">
    <source>
        <dbReference type="EMBL" id="CBI02999.1"/>
    </source>
</evidence>
<feature type="transmembrane region" description="Helical" evidence="1">
    <location>
        <begin position="327"/>
        <end position="343"/>
    </location>
</feature>
<gene>
    <name evidence="3" type="ORF">CARN4_1341</name>
</gene>
<dbReference type="AlphaFoldDB" id="E6Q724"/>
<accession>E6Q724</accession>
<comment type="caution">
    <text evidence="3">The sequence shown here is derived from an EMBL/GenBank/DDBJ whole genome shotgun (WGS) entry which is preliminary data.</text>
</comment>
<feature type="transmembrane region" description="Helical" evidence="1">
    <location>
        <begin position="84"/>
        <end position="108"/>
    </location>
</feature>
<feature type="transmembrane region" description="Helical" evidence="1">
    <location>
        <begin position="363"/>
        <end position="387"/>
    </location>
</feature>